<comment type="caution">
    <text evidence="1">The sequence shown here is derived from an EMBL/GenBank/DDBJ whole genome shotgun (WGS) entry which is preliminary data.</text>
</comment>
<sequence length="152" mass="17993">MYHLLFRNRFNLFYFYAPIRLFECSVVDKSKVSTKKQLTSGQKALRKRYWEFETEWNRKVDLGSLSEEEKLINRIHNEAVINGHFTYDDPATGNRVMTRLRHFLKGTCCGNACRHCVYNHEAVPKSMQKTMRFNSAFWVPVQSEEAESNEED</sequence>
<organism evidence="1 2">
    <name type="scientific">Artemia franciscana</name>
    <name type="common">Brine shrimp</name>
    <name type="synonym">Artemia sanfranciscana</name>
    <dbReference type="NCBI Taxonomy" id="6661"/>
    <lineage>
        <taxon>Eukaryota</taxon>
        <taxon>Metazoa</taxon>
        <taxon>Ecdysozoa</taxon>
        <taxon>Arthropoda</taxon>
        <taxon>Crustacea</taxon>
        <taxon>Branchiopoda</taxon>
        <taxon>Anostraca</taxon>
        <taxon>Artemiidae</taxon>
        <taxon>Artemia</taxon>
    </lineage>
</organism>
<proteinExistence type="predicted"/>
<dbReference type="PANTHER" id="PTHR21037:SF2">
    <property type="entry name" value="SIMILAR TO NOVEL PROTEIN"/>
    <property type="match status" value="1"/>
</dbReference>
<name>A0AA88LIY8_ARTSF</name>
<keyword evidence="2" id="KW-1185">Reference proteome</keyword>
<accession>A0AA88LIY8</accession>
<dbReference type="Pfam" id="PF17653">
    <property type="entry name" value="DUF5522"/>
    <property type="match status" value="1"/>
</dbReference>
<dbReference type="EMBL" id="JAVRJZ010000004">
    <property type="protein sequence ID" value="KAK2723525.1"/>
    <property type="molecule type" value="Genomic_DNA"/>
</dbReference>
<protein>
    <submittedName>
        <fullName evidence="1">Uncharacterized protein</fullName>
    </submittedName>
</protein>
<reference evidence="1" key="1">
    <citation type="submission" date="2023-07" db="EMBL/GenBank/DDBJ databases">
        <title>Chromosome-level genome assembly of Artemia franciscana.</title>
        <authorList>
            <person name="Jo E."/>
        </authorList>
    </citation>
    <scope>NUCLEOTIDE SEQUENCE</scope>
    <source>
        <tissue evidence="1">Whole body</tissue>
    </source>
</reference>
<dbReference type="InterPro" id="IPR040807">
    <property type="entry name" value="DUF5522"/>
</dbReference>
<evidence type="ECO:0000313" key="2">
    <source>
        <dbReference type="Proteomes" id="UP001187531"/>
    </source>
</evidence>
<dbReference type="EMBL" id="JAVRJZ010000004">
    <property type="protein sequence ID" value="KAK2723524.1"/>
    <property type="molecule type" value="Genomic_DNA"/>
</dbReference>
<gene>
    <name evidence="1" type="ORF">QYM36_002008</name>
</gene>
<evidence type="ECO:0000313" key="1">
    <source>
        <dbReference type="EMBL" id="KAK2723525.1"/>
    </source>
</evidence>
<dbReference type="Proteomes" id="UP001187531">
    <property type="component" value="Unassembled WGS sequence"/>
</dbReference>
<dbReference type="AlphaFoldDB" id="A0AA88LIY8"/>
<dbReference type="PANTHER" id="PTHR21037">
    <property type="entry name" value="39S RIBOSOMAL PROTEIN L14, MITOCHONDRIAL"/>
    <property type="match status" value="1"/>
</dbReference>